<comment type="caution">
    <text evidence="1">The sequence shown here is derived from an EMBL/GenBank/DDBJ whole genome shotgun (WGS) entry which is preliminary data.</text>
</comment>
<sequence length="123" mass="13583">MADQEALAALRQQVHLQEQLEAQEQVIKKQEQQLHEQQQRTQNEPHSSGNSAQPRSGHAPQSSAPAAATTPAATANTDVCRVAVKLPPFEQSHPRCGSLKSRRSFPWHVSLRTRRTTTTSSPT</sequence>
<name>A0ACB8CP94_DERSI</name>
<gene>
    <name evidence="1" type="ORF">HPB49_002699</name>
</gene>
<keyword evidence="2" id="KW-1185">Reference proteome</keyword>
<accession>A0ACB8CP94</accession>
<organism evidence="1 2">
    <name type="scientific">Dermacentor silvarum</name>
    <name type="common">Tick</name>
    <dbReference type="NCBI Taxonomy" id="543639"/>
    <lineage>
        <taxon>Eukaryota</taxon>
        <taxon>Metazoa</taxon>
        <taxon>Ecdysozoa</taxon>
        <taxon>Arthropoda</taxon>
        <taxon>Chelicerata</taxon>
        <taxon>Arachnida</taxon>
        <taxon>Acari</taxon>
        <taxon>Parasitiformes</taxon>
        <taxon>Ixodida</taxon>
        <taxon>Ixodoidea</taxon>
        <taxon>Ixodidae</taxon>
        <taxon>Rhipicephalinae</taxon>
        <taxon>Dermacentor</taxon>
    </lineage>
</organism>
<dbReference type="Proteomes" id="UP000821865">
    <property type="component" value="Chromosome 5"/>
</dbReference>
<proteinExistence type="predicted"/>
<protein>
    <submittedName>
        <fullName evidence="1">Uncharacterized protein</fullName>
    </submittedName>
</protein>
<evidence type="ECO:0000313" key="2">
    <source>
        <dbReference type="Proteomes" id="UP000821865"/>
    </source>
</evidence>
<reference evidence="1" key="1">
    <citation type="submission" date="2020-05" db="EMBL/GenBank/DDBJ databases">
        <title>Large-scale comparative analyses of tick genomes elucidate their genetic diversity and vector capacities.</title>
        <authorList>
            <person name="Jia N."/>
            <person name="Wang J."/>
            <person name="Shi W."/>
            <person name="Du L."/>
            <person name="Sun Y."/>
            <person name="Zhan W."/>
            <person name="Jiang J."/>
            <person name="Wang Q."/>
            <person name="Zhang B."/>
            <person name="Ji P."/>
            <person name="Sakyi L.B."/>
            <person name="Cui X."/>
            <person name="Yuan T."/>
            <person name="Jiang B."/>
            <person name="Yang W."/>
            <person name="Lam T.T.-Y."/>
            <person name="Chang Q."/>
            <person name="Ding S."/>
            <person name="Wang X."/>
            <person name="Zhu J."/>
            <person name="Ruan X."/>
            <person name="Zhao L."/>
            <person name="Wei J."/>
            <person name="Que T."/>
            <person name="Du C."/>
            <person name="Cheng J."/>
            <person name="Dai P."/>
            <person name="Han X."/>
            <person name="Huang E."/>
            <person name="Gao Y."/>
            <person name="Liu J."/>
            <person name="Shao H."/>
            <person name="Ye R."/>
            <person name="Li L."/>
            <person name="Wei W."/>
            <person name="Wang X."/>
            <person name="Wang C."/>
            <person name="Yang T."/>
            <person name="Huo Q."/>
            <person name="Li W."/>
            <person name="Guo W."/>
            <person name="Chen H."/>
            <person name="Zhou L."/>
            <person name="Ni X."/>
            <person name="Tian J."/>
            <person name="Zhou Y."/>
            <person name="Sheng Y."/>
            <person name="Liu T."/>
            <person name="Pan Y."/>
            <person name="Xia L."/>
            <person name="Li J."/>
            <person name="Zhao F."/>
            <person name="Cao W."/>
        </authorList>
    </citation>
    <scope>NUCLEOTIDE SEQUENCE</scope>
    <source>
        <strain evidence="1">Dsil-2018</strain>
    </source>
</reference>
<evidence type="ECO:0000313" key="1">
    <source>
        <dbReference type="EMBL" id="KAH7948835.1"/>
    </source>
</evidence>
<dbReference type="EMBL" id="CM023474">
    <property type="protein sequence ID" value="KAH7948835.1"/>
    <property type="molecule type" value="Genomic_DNA"/>
</dbReference>